<dbReference type="Proteomes" id="UP000030081">
    <property type="component" value="Chromosome 2"/>
</dbReference>
<evidence type="ECO:0000256" key="9">
    <source>
        <dbReference type="SAM" id="Phobius"/>
    </source>
</evidence>
<feature type="transmembrane region" description="Helical" evidence="9">
    <location>
        <begin position="45"/>
        <end position="62"/>
    </location>
</feature>
<evidence type="ECO:0000256" key="3">
    <source>
        <dbReference type="ARBA" id="ARBA00022448"/>
    </source>
</evidence>
<sequence>MHKDRTAILFIVTAFISGLCGAFFYPLSSLFIVEALGASPMMLSAYMVTAVVSSVIVSQVIARYSDQGWQRKRILIVSLSCYLVTVVSFIFIREFWLAIVVVTLFGSISGASFGQLFALGREYGDSRFEDSTSFLSIMRAGIAIAWVFGPPVAFILKAQFGFNASFAASAFIICTAIVVIAYYLPDSVVKPDIEEKDKVTAPSSINFLIVLYAFVVVFAFAANNLYIVSMPLYLSQELKVEANWLGVLFGVAALCEIPVMFYAGKLAARFGTVRVMSVGLVSGCLFFVTMLIATDKAMLIAAQIFNGIFIGSCATLGMVALQDMMRDRLGTASTLFSNLLNVSMLAASLAVGIVGELFSYYSAFYVCLFAIVLAYLLLSLFAYKLNKKQRQAPCPATA</sequence>
<dbReference type="PANTHER" id="PTHR23535:SF2">
    <property type="entry name" value="SUGAR EFFLUX TRANSPORTER A-RELATED"/>
    <property type="match status" value="1"/>
</dbReference>
<evidence type="ECO:0000256" key="6">
    <source>
        <dbReference type="ARBA" id="ARBA00022692"/>
    </source>
</evidence>
<feature type="transmembrane region" description="Helical" evidence="9">
    <location>
        <begin position="300"/>
        <end position="321"/>
    </location>
</feature>
<proteinExistence type="inferred from homology"/>
<organism evidence="11 12">
    <name type="scientific">Vibrio coralliilyticus</name>
    <dbReference type="NCBI Taxonomy" id="190893"/>
    <lineage>
        <taxon>Bacteria</taxon>
        <taxon>Pseudomonadati</taxon>
        <taxon>Pseudomonadota</taxon>
        <taxon>Gammaproteobacteria</taxon>
        <taxon>Vibrionales</taxon>
        <taxon>Vibrionaceae</taxon>
        <taxon>Vibrio</taxon>
    </lineage>
</organism>
<keyword evidence="8 9" id="KW-0472">Membrane</keyword>
<evidence type="ECO:0000313" key="12">
    <source>
        <dbReference type="Proteomes" id="UP000030081"/>
    </source>
</evidence>
<keyword evidence="4" id="KW-1003">Cell membrane</keyword>
<dbReference type="AlphaFoldDB" id="A0AAN0SGP0"/>
<feature type="transmembrane region" description="Helical" evidence="9">
    <location>
        <begin position="205"/>
        <end position="222"/>
    </location>
</feature>
<name>A0AAN0SGP0_9VIBR</name>
<evidence type="ECO:0000259" key="10">
    <source>
        <dbReference type="PROSITE" id="PS50850"/>
    </source>
</evidence>
<evidence type="ECO:0000256" key="5">
    <source>
        <dbReference type="ARBA" id="ARBA00022597"/>
    </source>
</evidence>
<dbReference type="InterPro" id="IPR011701">
    <property type="entry name" value="MFS"/>
</dbReference>
<dbReference type="Gene3D" id="1.20.1250.20">
    <property type="entry name" value="MFS general substrate transporter like domains"/>
    <property type="match status" value="2"/>
</dbReference>
<dbReference type="CDD" id="cd17471">
    <property type="entry name" value="MFS_Set"/>
    <property type="match status" value="1"/>
</dbReference>
<dbReference type="GO" id="GO:0022857">
    <property type="term" value="F:transmembrane transporter activity"/>
    <property type="evidence" value="ECO:0007669"/>
    <property type="project" value="InterPro"/>
</dbReference>
<feature type="transmembrane region" description="Helical" evidence="9">
    <location>
        <begin position="166"/>
        <end position="184"/>
    </location>
</feature>
<evidence type="ECO:0000256" key="7">
    <source>
        <dbReference type="ARBA" id="ARBA00022989"/>
    </source>
</evidence>
<dbReference type="InterPro" id="IPR036259">
    <property type="entry name" value="MFS_trans_sf"/>
</dbReference>
<protein>
    <submittedName>
        <fullName evidence="11">MFS transporter</fullName>
    </submittedName>
</protein>
<comment type="subcellular location">
    <subcellularLocation>
        <location evidence="1">Cell membrane</location>
        <topology evidence="1">Multi-pass membrane protein</topology>
    </subcellularLocation>
</comment>
<feature type="transmembrane region" description="Helical" evidence="9">
    <location>
        <begin position="333"/>
        <end position="354"/>
    </location>
</feature>
<feature type="transmembrane region" description="Helical" evidence="9">
    <location>
        <begin position="74"/>
        <end position="92"/>
    </location>
</feature>
<feature type="transmembrane region" description="Helical" evidence="9">
    <location>
        <begin position="275"/>
        <end position="294"/>
    </location>
</feature>
<dbReference type="InterPro" id="IPR020846">
    <property type="entry name" value="MFS_dom"/>
</dbReference>
<reference evidence="11 12" key="1">
    <citation type="submission" date="2014-10" db="EMBL/GenBank/DDBJ databases">
        <title>The Complete Genome Sequence for the Shellfish Pathogen Vibrio coralliilyticus RE98 Isolated from a Shellfish Hatchery.</title>
        <authorList>
            <person name="Richards G.P."/>
            <person name="Bono J.L."/>
            <person name="Watson M.A."/>
            <person name="Needleman D.S."/>
        </authorList>
    </citation>
    <scope>NUCLEOTIDE SEQUENCE [LARGE SCALE GENOMIC DNA]</scope>
    <source>
        <strain evidence="11 12">RE98</strain>
    </source>
</reference>
<feature type="transmembrane region" description="Helical" evidence="9">
    <location>
        <begin position="98"/>
        <end position="119"/>
    </location>
</feature>
<dbReference type="Pfam" id="PF07690">
    <property type="entry name" value="MFS_1"/>
    <property type="match status" value="2"/>
</dbReference>
<evidence type="ECO:0000256" key="2">
    <source>
        <dbReference type="ARBA" id="ARBA00006523"/>
    </source>
</evidence>
<dbReference type="SUPFAM" id="SSF103473">
    <property type="entry name" value="MFS general substrate transporter"/>
    <property type="match status" value="1"/>
</dbReference>
<dbReference type="EMBL" id="CP009618">
    <property type="protein sequence ID" value="AIW21706.1"/>
    <property type="molecule type" value="Genomic_DNA"/>
</dbReference>
<feature type="domain" description="Major facilitator superfamily (MFS) profile" evidence="10">
    <location>
        <begin position="6"/>
        <end position="386"/>
    </location>
</feature>
<feature type="transmembrane region" description="Helical" evidence="9">
    <location>
        <begin position="140"/>
        <end position="160"/>
    </location>
</feature>
<feature type="transmembrane region" description="Helical" evidence="9">
    <location>
        <begin position="360"/>
        <end position="383"/>
    </location>
</feature>
<feature type="transmembrane region" description="Helical" evidence="9">
    <location>
        <begin position="7"/>
        <end position="25"/>
    </location>
</feature>
<evidence type="ECO:0000313" key="11">
    <source>
        <dbReference type="EMBL" id="AIW21706.1"/>
    </source>
</evidence>
<evidence type="ECO:0000256" key="1">
    <source>
        <dbReference type="ARBA" id="ARBA00004651"/>
    </source>
</evidence>
<feature type="transmembrane region" description="Helical" evidence="9">
    <location>
        <begin position="242"/>
        <end position="263"/>
    </location>
</feature>
<dbReference type="PANTHER" id="PTHR23535">
    <property type="entry name" value="SUGAR EFFLUX TRANSPORTER A-RELATED"/>
    <property type="match status" value="1"/>
</dbReference>
<evidence type="ECO:0000256" key="4">
    <source>
        <dbReference type="ARBA" id="ARBA00022475"/>
    </source>
</evidence>
<dbReference type="PROSITE" id="PS50850">
    <property type="entry name" value="MFS"/>
    <property type="match status" value="1"/>
</dbReference>
<keyword evidence="7 9" id="KW-1133">Transmembrane helix</keyword>
<dbReference type="GO" id="GO:0005886">
    <property type="term" value="C:plasma membrane"/>
    <property type="evidence" value="ECO:0007669"/>
    <property type="project" value="UniProtKB-SubCell"/>
</dbReference>
<keyword evidence="5" id="KW-0762">Sugar transport</keyword>
<evidence type="ECO:0000256" key="8">
    <source>
        <dbReference type="ARBA" id="ARBA00023136"/>
    </source>
</evidence>
<comment type="similarity">
    <text evidence="2">Belongs to the major facilitator superfamily. Set transporter family.</text>
</comment>
<dbReference type="KEGG" id="vcy:IX92_22230"/>
<keyword evidence="12" id="KW-1185">Reference proteome</keyword>
<gene>
    <name evidence="11" type="ORF">IX92_22230</name>
</gene>
<dbReference type="RefSeq" id="WP_043010620.1">
    <property type="nucleotide sequence ID" value="NZ_CP009618.1"/>
</dbReference>
<accession>A0AAN0SGP0</accession>
<keyword evidence="6 9" id="KW-0812">Transmembrane</keyword>
<keyword evidence="3" id="KW-0813">Transport</keyword>